<evidence type="ECO:0000313" key="8">
    <source>
        <dbReference type="EMBL" id="SDF12050.1"/>
    </source>
</evidence>
<dbReference type="RefSeq" id="WP_093147660.1">
    <property type="nucleotide sequence ID" value="NZ_FNBW01000001.1"/>
</dbReference>
<organism evidence="8 9">
    <name type="scientific">Thalassobaculum litoreum DSM 18839</name>
    <dbReference type="NCBI Taxonomy" id="1123362"/>
    <lineage>
        <taxon>Bacteria</taxon>
        <taxon>Pseudomonadati</taxon>
        <taxon>Pseudomonadota</taxon>
        <taxon>Alphaproteobacteria</taxon>
        <taxon>Rhodospirillales</taxon>
        <taxon>Thalassobaculaceae</taxon>
        <taxon>Thalassobaculum</taxon>
    </lineage>
</organism>
<evidence type="ECO:0000256" key="3">
    <source>
        <dbReference type="ARBA" id="ARBA00022605"/>
    </source>
</evidence>
<dbReference type="Gene3D" id="3.30.360.10">
    <property type="entry name" value="Dihydrodipicolinate Reductase, domain 2"/>
    <property type="match status" value="1"/>
</dbReference>
<dbReference type="CDD" id="cd23935">
    <property type="entry name" value="AGPR_2_C"/>
    <property type="match status" value="1"/>
</dbReference>
<dbReference type="InterPro" id="IPR000534">
    <property type="entry name" value="Semialdehyde_DH_NAD-bd"/>
</dbReference>
<comment type="function">
    <text evidence="6">Catalyzes the NADPH-dependent reduction of N-acetyl-5-glutamyl phosphate to yield N-acetyl-L-glutamate 5-semialdehyde.</text>
</comment>
<keyword evidence="5 6" id="KW-0560">Oxidoreductase</keyword>
<dbReference type="PANTHER" id="PTHR32338">
    <property type="entry name" value="N-ACETYL-GAMMA-GLUTAMYL-PHOSPHATE REDUCTASE, CHLOROPLASTIC-RELATED-RELATED"/>
    <property type="match status" value="1"/>
</dbReference>
<dbReference type="InterPro" id="IPR010136">
    <property type="entry name" value="AGPR_type-2"/>
</dbReference>
<comment type="pathway">
    <text evidence="6">Amino-acid biosynthesis; L-arginine biosynthesis; N(2)-acetyl-L-ornithine from L-glutamate: step 3/4.</text>
</comment>
<protein>
    <recommendedName>
        <fullName evidence="6">N-acetyl-gamma-glutamyl-phosphate reductase</fullName>
        <shortName evidence="6">AGPR</shortName>
        <ecNumber evidence="6">1.2.1.38</ecNumber>
    </recommendedName>
    <alternativeName>
        <fullName evidence="6">N-acetyl-glutamate semialdehyde dehydrogenase</fullName>
        <shortName evidence="6">NAGSA dehydrogenase</shortName>
    </alternativeName>
</protein>
<dbReference type="UniPathway" id="UPA00068">
    <property type="reaction ID" value="UER00108"/>
</dbReference>
<keyword evidence="1 6" id="KW-0963">Cytoplasm</keyword>
<dbReference type="GO" id="GO:0003942">
    <property type="term" value="F:N-acetyl-gamma-glutamyl-phosphate reductase activity"/>
    <property type="evidence" value="ECO:0007669"/>
    <property type="project" value="UniProtKB-UniRule"/>
</dbReference>
<keyword evidence="4 6" id="KW-0521">NADP</keyword>
<dbReference type="AlphaFoldDB" id="A0A8G2BE42"/>
<evidence type="ECO:0000256" key="1">
    <source>
        <dbReference type="ARBA" id="ARBA00022490"/>
    </source>
</evidence>
<name>A0A8G2BE42_9PROT</name>
<evidence type="ECO:0000256" key="2">
    <source>
        <dbReference type="ARBA" id="ARBA00022571"/>
    </source>
</evidence>
<dbReference type="GO" id="GO:0051287">
    <property type="term" value="F:NAD binding"/>
    <property type="evidence" value="ECO:0007669"/>
    <property type="project" value="InterPro"/>
</dbReference>
<dbReference type="OrthoDB" id="9801289at2"/>
<comment type="subcellular location">
    <subcellularLocation>
        <location evidence="6">Cytoplasm</location>
    </subcellularLocation>
</comment>
<gene>
    <name evidence="6" type="primary">argC</name>
    <name evidence="8" type="ORF">SAMN05660686_00338</name>
</gene>
<comment type="similarity">
    <text evidence="6">Belongs to the NAGSA dehydrogenase family. Type 2 subfamily.</text>
</comment>
<dbReference type="Pfam" id="PF01118">
    <property type="entry name" value="Semialdhyde_dh"/>
    <property type="match status" value="1"/>
</dbReference>
<reference evidence="8 9" key="1">
    <citation type="submission" date="2016-10" db="EMBL/GenBank/DDBJ databases">
        <authorList>
            <person name="Varghese N."/>
            <person name="Submissions S."/>
        </authorList>
    </citation>
    <scope>NUCLEOTIDE SEQUENCE [LARGE SCALE GENOMIC DNA]</scope>
    <source>
        <strain evidence="8 9">DSM 18839</strain>
    </source>
</reference>
<evidence type="ECO:0000256" key="6">
    <source>
        <dbReference type="HAMAP-Rule" id="MF_01110"/>
    </source>
</evidence>
<dbReference type="SMART" id="SM00859">
    <property type="entry name" value="Semialdhyde_dh"/>
    <property type="match status" value="1"/>
</dbReference>
<evidence type="ECO:0000313" key="9">
    <source>
        <dbReference type="Proteomes" id="UP000198615"/>
    </source>
</evidence>
<proteinExistence type="inferred from homology"/>
<evidence type="ECO:0000259" key="7">
    <source>
        <dbReference type="SMART" id="SM00859"/>
    </source>
</evidence>
<accession>A0A8G2BE42</accession>
<feature type="active site" evidence="6">
    <location>
        <position position="117"/>
    </location>
</feature>
<dbReference type="HAMAP" id="MF_01110">
    <property type="entry name" value="ArgC_type2"/>
    <property type="match status" value="1"/>
</dbReference>
<dbReference type="GO" id="GO:0006526">
    <property type="term" value="P:L-arginine biosynthetic process"/>
    <property type="evidence" value="ECO:0007669"/>
    <property type="project" value="UniProtKB-UniRule"/>
</dbReference>
<dbReference type="EC" id="1.2.1.38" evidence="6"/>
<evidence type="ECO:0000256" key="4">
    <source>
        <dbReference type="ARBA" id="ARBA00022857"/>
    </source>
</evidence>
<dbReference type="PANTHER" id="PTHR32338:SF10">
    <property type="entry name" value="N-ACETYL-GAMMA-GLUTAMYL-PHOSPHATE REDUCTASE, CHLOROPLASTIC-RELATED"/>
    <property type="match status" value="1"/>
</dbReference>
<dbReference type="InterPro" id="IPR058924">
    <property type="entry name" value="AGPR_dimerisation_dom"/>
</dbReference>
<evidence type="ECO:0000256" key="5">
    <source>
        <dbReference type="ARBA" id="ARBA00023002"/>
    </source>
</evidence>
<dbReference type="SUPFAM" id="SSF55347">
    <property type="entry name" value="Glyceraldehyde-3-phosphate dehydrogenase-like, C-terminal domain"/>
    <property type="match status" value="1"/>
</dbReference>
<dbReference type="NCBIfam" id="TIGR01851">
    <property type="entry name" value="argC_other"/>
    <property type="match status" value="1"/>
</dbReference>
<comment type="caution">
    <text evidence="8">The sequence shown here is derived from an EMBL/GenBank/DDBJ whole genome shotgun (WGS) entry which is preliminary data.</text>
</comment>
<keyword evidence="9" id="KW-1185">Reference proteome</keyword>
<sequence length="322" mass="33952">MGSARVFIDGEAGTTGLQIRERLLARRDIELISLSGAERKDAKARRDALHAADVAILCLPDDAAREAAALAEGADVKLIDASTAHRTADGWVYGFPEFRAGQREAVIGADRISNPGCYSTGAIAILAPLVAAHLLPVDYPVTVNAVSGYTGGGKSLIARYEAAGEAGYKPDPFWNYGLTLNHKHVPEITRWTGLGHPPIFQPSVARYAQGMLVSVPLALWSVESGPTAAAAHEILLSQYADTRFVRVAPLGEAEGLKELDPQALNGTNMLEIFVFSDEETGRAVITARLDNLGKGASGAAVQNMNLLLGMPEDAGIEASAAA</sequence>
<dbReference type="InterPro" id="IPR050085">
    <property type="entry name" value="AGPR"/>
</dbReference>
<comment type="catalytic activity">
    <reaction evidence="6">
        <text>N-acetyl-L-glutamate 5-semialdehyde + phosphate + NADP(+) = N-acetyl-L-glutamyl 5-phosphate + NADPH + H(+)</text>
        <dbReference type="Rhea" id="RHEA:21588"/>
        <dbReference type="ChEBI" id="CHEBI:15378"/>
        <dbReference type="ChEBI" id="CHEBI:29123"/>
        <dbReference type="ChEBI" id="CHEBI:43474"/>
        <dbReference type="ChEBI" id="CHEBI:57783"/>
        <dbReference type="ChEBI" id="CHEBI:57936"/>
        <dbReference type="ChEBI" id="CHEBI:58349"/>
        <dbReference type="EC" id="1.2.1.38"/>
    </reaction>
</comment>
<dbReference type="EMBL" id="FNBW01000001">
    <property type="protein sequence ID" value="SDF12050.1"/>
    <property type="molecule type" value="Genomic_DNA"/>
</dbReference>
<keyword evidence="2 6" id="KW-0055">Arginine biosynthesis</keyword>
<keyword evidence="3 6" id="KW-0028">Amino-acid biosynthesis</keyword>
<dbReference type="GO" id="GO:0005737">
    <property type="term" value="C:cytoplasm"/>
    <property type="evidence" value="ECO:0007669"/>
    <property type="project" value="UniProtKB-SubCell"/>
</dbReference>
<dbReference type="Proteomes" id="UP000198615">
    <property type="component" value="Unassembled WGS sequence"/>
</dbReference>
<dbReference type="Gene3D" id="3.40.50.720">
    <property type="entry name" value="NAD(P)-binding Rossmann-like Domain"/>
    <property type="match status" value="1"/>
</dbReference>
<dbReference type="Pfam" id="PF22698">
    <property type="entry name" value="Semialdhyde_dhC_1"/>
    <property type="match status" value="1"/>
</dbReference>
<feature type="domain" description="Semialdehyde dehydrogenase NAD-binding" evidence="7">
    <location>
        <begin position="5"/>
        <end position="106"/>
    </location>
</feature>
<dbReference type="SUPFAM" id="SSF51735">
    <property type="entry name" value="NAD(P)-binding Rossmann-fold domains"/>
    <property type="match status" value="1"/>
</dbReference>
<dbReference type="InterPro" id="IPR036291">
    <property type="entry name" value="NAD(P)-bd_dom_sf"/>
</dbReference>